<dbReference type="Pfam" id="PF21530">
    <property type="entry name" value="Pif1_2B_dom"/>
    <property type="match status" value="1"/>
</dbReference>
<feature type="non-terminal residue" evidence="2">
    <location>
        <position position="67"/>
    </location>
</feature>
<evidence type="ECO:0000259" key="1">
    <source>
        <dbReference type="Pfam" id="PF21530"/>
    </source>
</evidence>
<dbReference type="EMBL" id="CAJVQB010074631">
    <property type="protein sequence ID" value="CAG8844096.1"/>
    <property type="molecule type" value="Genomic_DNA"/>
</dbReference>
<accession>A0ABN7WZC3</accession>
<evidence type="ECO:0000313" key="2">
    <source>
        <dbReference type="EMBL" id="CAG8844096.1"/>
    </source>
</evidence>
<name>A0ABN7WZC3_GIGMA</name>
<dbReference type="Proteomes" id="UP000789901">
    <property type="component" value="Unassembled WGS sequence"/>
</dbReference>
<feature type="domain" description="DNA helicase Pif1-like 2B" evidence="1">
    <location>
        <begin position="3"/>
        <end position="32"/>
    </location>
</feature>
<keyword evidence="3" id="KW-1185">Reference proteome</keyword>
<reference evidence="2 3" key="1">
    <citation type="submission" date="2021-06" db="EMBL/GenBank/DDBJ databases">
        <authorList>
            <person name="Kallberg Y."/>
            <person name="Tangrot J."/>
            <person name="Rosling A."/>
        </authorList>
    </citation>
    <scope>NUCLEOTIDE SEQUENCE [LARGE SCALE GENOMIC DNA]</scope>
    <source>
        <strain evidence="2 3">120-4 pot B 10/14</strain>
    </source>
</reference>
<sequence>YYLVLKEDVSIILLCNLNPSEKLCNGTCLIVKNCHRFLIDAEILIGEKEFLPQMKLIPSDTDLSFKL</sequence>
<proteinExistence type="predicted"/>
<protein>
    <submittedName>
        <fullName evidence="2">28349_t:CDS:1</fullName>
    </submittedName>
</protein>
<organism evidence="2 3">
    <name type="scientific">Gigaspora margarita</name>
    <dbReference type="NCBI Taxonomy" id="4874"/>
    <lineage>
        <taxon>Eukaryota</taxon>
        <taxon>Fungi</taxon>
        <taxon>Fungi incertae sedis</taxon>
        <taxon>Mucoromycota</taxon>
        <taxon>Glomeromycotina</taxon>
        <taxon>Glomeromycetes</taxon>
        <taxon>Diversisporales</taxon>
        <taxon>Gigasporaceae</taxon>
        <taxon>Gigaspora</taxon>
    </lineage>
</organism>
<gene>
    <name evidence="2" type="ORF">GMARGA_LOCUS36903</name>
</gene>
<evidence type="ECO:0000313" key="3">
    <source>
        <dbReference type="Proteomes" id="UP000789901"/>
    </source>
</evidence>
<feature type="non-terminal residue" evidence="2">
    <location>
        <position position="1"/>
    </location>
</feature>
<dbReference type="InterPro" id="IPR049163">
    <property type="entry name" value="Pif1-like_2B_dom"/>
</dbReference>
<comment type="caution">
    <text evidence="2">The sequence shown here is derived from an EMBL/GenBank/DDBJ whole genome shotgun (WGS) entry which is preliminary data.</text>
</comment>